<protein>
    <submittedName>
        <fullName evidence="1">Jg22993 protein</fullName>
    </submittedName>
</protein>
<dbReference type="OrthoDB" id="10001926at2759"/>
<dbReference type="Proteomes" id="UP000838756">
    <property type="component" value="Unassembled WGS sequence"/>
</dbReference>
<evidence type="ECO:0000313" key="2">
    <source>
        <dbReference type="Proteomes" id="UP000838756"/>
    </source>
</evidence>
<dbReference type="Gene3D" id="3.40.80.10">
    <property type="entry name" value="Peptidoglycan recognition protein-like"/>
    <property type="match status" value="1"/>
</dbReference>
<comment type="caution">
    <text evidence="1">The sequence shown here is derived from an EMBL/GenBank/DDBJ whole genome shotgun (WGS) entry which is preliminary data.</text>
</comment>
<name>A0A8S4R2S3_9NEOP</name>
<proteinExistence type="predicted"/>
<dbReference type="InterPro" id="IPR036505">
    <property type="entry name" value="Amidase/PGRP_sf"/>
</dbReference>
<dbReference type="GO" id="GO:0008745">
    <property type="term" value="F:N-acetylmuramoyl-L-alanine amidase activity"/>
    <property type="evidence" value="ECO:0007669"/>
    <property type="project" value="InterPro"/>
</dbReference>
<reference evidence="1" key="1">
    <citation type="submission" date="2022-03" db="EMBL/GenBank/DDBJ databases">
        <authorList>
            <person name="Lindestad O."/>
        </authorList>
    </citation>
    <scope>NUCLEOTIDE SEQUENCE</scope>
</reference>
<evidence type="ECO:0000313" key="1">
    <source>
        <dbReference type="EMBL" id="CAH2227777.1"/>
    </source>
</evidence>
<sequence length="79" mass="8691">DPLLIAPDHLRIVSRTDWLAQPVEGELTKLNQPAPWVIITHTATESCHTQACFISPQTTARKADSAKKLPARNSEVAFS</sequence>
<dbReference type="SUPFAM" id="SSF55846">
    <property type="entry name" value="N-acetylmuramoyl-L-alanine amidase-like"/>
    <property type="match status" value="1"/>
</dbReference>
<dbReference type="GO" id="GO:0009253">
    <property type="term" value="P:peptidoglycan catabolic process"/>
    <property type="evidence" value="ECO:0007669"/>
    <property type="project" value="InterPro"/>
</dbReference>
<gene>
    <name evidence="1" type="primary">jg22993</name>
    <name evidence="1" type="ORF">PAEG_LOCUS8066</name>
</gene>
<organism evidence="1 2">
    <name type="scientific">Pararge aegeria aegeria</name>
    <dbReference type="NCBI Taxonomy" id="348720"/>
    <lineage>
        <taxon>Eukaryota</taxon>
        <taxon>Metazoa</taxon>
        <taxon>Ecdysozoa</taxon>
        <taxon>Arthropoda</taxon>
        <taxon>Hexapoda</taxon>
        <taxon>Insecta</taxon>
        <taxon>Pterygota</taxon>
        <taxon>Neoptera</taxon>
        <taxon>Endopterygota</taxon>
        <taxon>Lepidoptera</taxon>
        <taxon>Glossata</taxon>
        <taxon>Ditrysia</taxon>
        <taxon>Papilionoidea</taxon>
        <taxon>Nymphalidae</taxon>
        <taxon>Satyrinae</taxon>
        <taxon>Satyrini</taxon>
        <taxon>Parargina</taxon>
        <taxon>Pararge</taxon>
    </lineage>
</organism>
<dbReference type="EMBL" id="CAKXAJ010023443">
    <property type="protein sequence ID" value="CAH2227777.1"/>
    <property type="molecule type" value="Genomic_DNA"/>
</dbReference>
<dbReference type="AlphaFoldDB" id="A0A8S4R2S3"/>
<accession>A0A8S4R2S3</accession>
<feature type="non-terminal residue" evidence="1">
    <location>
        <position position="1"/>
    </location>
</feature>
<keyword evidence="2" id="KW-1185">Reference proteome</keyword>